<accession>X0V9E5</accession>
<name>X0V9E5_9ZZZZ</name>
<feature type="non-terminal residue" evidence="2">
    <location>
        <position position="1"/>
    </location>
</feature>
<gene>
    <name evidence="2" type="ORF">S01H1_40676</name>
</gene>
<protein>
    <submittedName>
        <fullName evidence="2">Uncharacterized protein</fullName>
    </submittedName>
</protein>
<evidence type="ECO:0000256" key="1">
    <source>
        <dbReference type="SAM" id="Coils"/>
    </source>
</evidence>
<proteinExistence type="predicted"/>
<dbReference type="InterPro" id="IPR036148">
    <property type="entry name" value="MmgE/PrpD_sf"/>
</dbReference>
<organism evidence="2">
    <name type="scientific">marine sediment metagenome</name>
    <dbReference type="NCBI Taxonomy" id="412755"/>
    <lineage>
        <taxon>unclassified sequences</taxon>
        <taxon>metagenomes</taxon>
        <taxon>ecological metagenomes</taxon>
    </lineage>
</organism>
<dbReference type="SUPFAM" id="SSF103378">
    <property type="entry name" value="2-methylcitrate dehydratase PrpD"/>
    <property type="match status" value="1"/>
</dbReference>
<feature type="coiled-coil region" evidence="1">
    <location>
        <begin position="44"/>
        <end position="71"/>
    </location>
</feature>
<sequence>FNSKAVISIDGEIYEKEVNIFTMNLTFEKKKEELLKKFRSLVSLYIKNDKVEELIRRIENLEQEDNMAKIIEFLS</sequence>
<dbReference type="EMBL" id="BARS01025769">
    <property type="protein sequence ID" value="GAG07947.1"/>
    <property type="molecule type" value="Genomic_DNA"/>
</dbReference>
<dbReference type="GO" id="GO:0016829">
    <property type="term" value="F:lyase activity"/>
    <property type="evidence" value="ECO:0007669"/>
    <property type="project" value="InterPro"/>
</dbReference>
<keyword evidence="1" id="KW-0175">Coiled coil</keyword>
<evidence type="ECO:0000313" key="2">
    <source>
        <dbReference type="EMBL" id="GAG07947.1"/>
    </source>
</evidence>
<reference evidence="2" key="1">
    <citation type="journal article" date="2014" name="Front. Microbiol.">
        <title>High frequency of phylogenetically diverse reductive dehalogenase-homologous genes in deep subseafloor sedimentary metagenomes.</title>
        <authorList>
            <person name="Kawai M."/>
            <person name="Futagami T."/>
            <person name="Toyoda A."/>
            <person name="Takaki Y."/>
            <person name="Nishi S."/>
            <person name="Hori S."/>
            <person name="Arai W."/>
            <person name="Tsubouchi T."/>
            <person name="Morono Y."/>
            <person name="Uchiyama I."/>
            <person name="Ito T."/>
            <person name="Fujiyama A."/>
            <person name="Inagaki F."/>
            <person name="Takami H."/>
        </authorList>
    </citation>
    <scope>NUCLEOTIDE SEQUENCE</scope>
    <source>
        <strain evidence="2">Expedition CK06-06</strain>
    </source>
</reference>
<dbReference type="AlphaFoldDB" id="X0V9E5"/>
<comment type="caution">
    <text evidence="2">The sequence shown here is derived from an EMBL/GenBank/DDBJ whole genome shotgun (WGS) entry which is preliminary data.</text>
</comment>